<dbReference type="Pfam" id="PF13304">
    <property type="entry name" value="AAA_21"/>
    <property type="match status" value="1"/>
</dbReference>
<evidence type="ECO:0000313" key="3">
    <source>
        <dbReference type="Proteomes" id="UP000193675"/>
    </source>
</evidence>
<evidence type="ECO:0000313" key="2">
    <source>
        <dbReference type="EMBL" id="ORL62368.1"/>
    </source>
</evidence>
<dbReference type="InterPro" id="IPR003593">
    <property type="entry name" value="AAA+_ATPase"/>
</dbReference>
<accession>A0A1X0ZRW1</accession>
<sequence>MKLSKLTINNWRQFSNIEINFHPQMTIITGANGTGKTTLLKILGQHFGWSLPLLSTPFRKPGSSSFGYRTGVFRHIKKTINPAFPHDNYTQIGELIYSDEGIAGLWVPDNNTPSYNVEIRYLKSLEGLSINSHRPIQNYQAIGAIPTHAISAQQAYQTYHGELIQRYSQGYSQFSPVYRMKETLISMAMFGAGNEYVQKNEPLERIFLDFKEILAQVLPPSIGFKDISVRVPDVVLVTRTGEFMIDAASGGLMSLIDLAWQIFLYSIDRKEFTVLLDEPENHLHPSMQRSLLLSLSKAFPTAQFVVATHSPFMVSSVKESTVHALKYASDSGLVNNPESPKASVTSVELNLDSKAATANEILRDVLGVPVSLPLWAEEDLRRIASELTAESITPEGLTKLRSDLETAGLSEYYPEALKIAVDRQP</sequence>
<gene>
    <name evidence="2" type="ORF">B7H17_18255</name>
</gene>
<dbReference type="EMBL" id="NBWC01000029">
    <property type="protein sequence ID" value="ORL62368.1"/>
    <property type="molecule type" value="Genomic_DNA"/>
</dbReference>
<feature type="domain" description="AAA+ ATPase" evidence="1">
    <location>
        <begin position="22"/>
        <end position="372"/>
    </location>
</feature>
<dbReference type="PANTHER" id="PTHR32182:SF22">
    <property type="entry name" value="ATP-DEPENDENT ENDONUCLEASE, OLD FAMILY-RELATED"/>
    <property type="match status" value="1"/>
</dbReference>
<proteinExistence type="predicted"/>
<dbReference type="SMART" id="SM00382">
    <property type="entry name" value="AAA"/>
    <property type="match status" value="1"/>
</dbReference>
<dbReference type="Proteomes" id="UP000193675">
    <property type="component" value="Unassembled WGS sequence"/>
</dbReference>
<dbReference type="GO" id="GO:0006302">
    <property type="term" value="P:double-strand break repair"/>
    <property type="evidence" value="ECO:0007669"/>
    <property type="project" value="TreeGrafter"/>
</dbReference>
<evidence type="ECO:0000259" key="1">
    <source>
        <dbReference type="SMART" id="SM00382"/>
    </source>
</evidence>
<dbReference type="GO" id="GO:0000731">
    <property type="term" value="P:DNA synthesis involved in DNA repair"/>
    <property type="evidence" value="ECO:0007669"/>
    <property type="project" value="TreeGrafter"/>
</dbReference>
<name>A0A1X0ZRW1_PSEPU</name>
<reference evidence="2 3" key="1">
    <citation type="submission" date="2017-04" db="EMBL/GenBank/DDBJ databases">
        <title>Presence of VIM-2 positive Pseudomonas species in chickens and their surrounding environment.</title>
        <authorList>
            <person name="Zhang R."/>
        </authorList>
    </citation>
    <scope>NUCLEOTIDE SEQUENCE [LARGE SCALE GENOMIC DNA]</scope>
    <source>
        <strain evidence="2 3">DZ-C18</strain>
    </source>
</reference>
<dbReference type="InterPro" id="IPR003959">
    <property type="entry name" value="ATPase_AAA_core"/>
</dbReference>
<organism evidence="2 3">
    <name type="scientific">Pseudomonas putida</name>
    <name type="common">Arthrobacter siderocapsulatus</name>
    <dbReference type="NCBI Taxonomy" id="303"/>
    <lineage>
        <taxon>Bacteria</taxon>
        <taxon>Pseudomonadati</taxon>
        <taxon>Pseudomonadota</taxon>
        <taxon>Gammaproteobacteria</taxon>
        <taxon>Pseudomonadales</taxon>
        <taxon>Pseudomonadaceae</taxon>
        <taxon>Pseudomonas</taxon>
    </lineage>
</organism>
<dbReference type="AlphaFoldDB" id="A0A1X0ZRW1"/>
<dbReference type="PANTHER" id="PTHR32182">
    <property type="entry name" value="DNA REPLICATION AND REPAIR PROTEIN RECF"/>
    <property type="match status" value="1"/>
</dbReference>
<comment type="caution">
    <text evidence="2">The sequence shown here is derived from an EMBL/GenBank/DDBJ whole genome shotgun (WGS) entry which is preliminary data.</text>
</comment>
<dbReference type="GO" id="GO:0016887">
    <property type="term" value="F:ATP hydrolysis activity"/>
    <property type="evidence" value="ECO:0007669"/>
    <property type="project" value="InterPro"/>
</dbReference>
<dbReference type="OrthoDB" id="9815944at2"/>
<dbReference type="SUPFAM" id="SSF52540">
    <property type="entry name" value="P-loop containing nucleoside triphosphate hydrolases"/>
    <property type="match status" value="1"/>
</dbReference>
<protein>
    <submittedName>
        <fullName evidence="2">AAA family ATPase</fullName>
    </submittedName>
</protein>
<dbReference type="Gene3D" id="3.40.50.300">
    <property type="entry name" value="P-loop containing nucleotide triphosphate hydrolases"/>
    <property type="match status" value="2"/>
</dbReference>
<dbReference type="GO" id="GO:0005524">
    <property type="term" value="F:ATP binding"/>
    <property type="evidence" value="ECO:0007669"/>
    <property type="project" value="InterPro"/>
</dbReference>
<dbReference type="InterPro" id="IPR027417">
    <property type="entry name" value="P-loop_NTPase"/>
</dbReference>